<proteinExistence type="predicted"/>
<name>A0ABQ4PZM8_9BURK</name>
<comment type="caution">
    <text evidence="1">The sequence shown here is derived from an EMBL/GenBank/DDBJ whole genome shotgun (WGS) entry which is preliminary data.</text>
</comment>
<accession>A0ABQ4PZM8</accession>
<organism evidence="1 2">
    <name type="scientific">Noviherbaspirillum aridicola</name>
    <dbReference type="NCBI Taxonomy" id="2849687"/>
    <lineage>
        <taxon>Bacteria</taxon>
        <taxon>Pseudomonadati</taxon>
        <taxon>Pseudomonadota</taxon>
        <taxon>Betaproteobacteria</taxon>
        <taxon>Burkholderiales</taxon>
        <taxon>Oxalobacteraceae</taxon>
        <taxon>Noviherbaspirillum</taxon>
    </lineage>
</organism>
<gene>
    <name evidence="1" type="ORF">NCCP691_03700</name>
</gene>
<dbReference type="EMBL" id="BPMK01000001">
    <property type="protein sequence ID" value="GIZ50356.1"/>
    <property type="molecule type" value="Genomic_DNA"/>
</dbReference>
<evidence type="ECO:0000313" key="2">
    <source>
        <dbReference type="Proteomes" id="UP000887222"/>
    </source>
</evidence>
<protein>
    <submittedName>
        <fullName evidence="1">Uncharacterized protein</fullName>
    </submittedName>
</protein>
<keyword evidence="2" id="KW-1185">Reference proteome</keyword>
<dbReference type="Proteomes" id="UP000887222">
    <property type="component" value="Unassembled WGS sequence"/>
</dbReference>
<sequence length="118" mass="12956">MPGHCQKGLPLKFLSRVGQFRILLANGQRGPGGVEGYFGFPSHPLHYFTDRPTMYTAPAIEDLILATLGEQANARERHVLRQSLLNLVRLARAEQCAEMQASVDKAVQAMPAESVLLA</sequence>
<evidence type="ECO:0000313" key="1">
    <source>
        <dbReference type="EMBL" id="GIZ50356.1"/>
    </source>
</evidence>
<reference evidence="1 2" key="1">
    <citation type="journal article" date="2022" name="Int. J. Syst. Evol. Microbiol.">
        <title>Noviherbaspirillum aridicola sp. nov., isolated from an arid soil in Pakistan.</title>
        <authorList>
            <person name="Khan I.U."/>
            <person name="Saqib M."/>
            <person name="Amin A."/>
            <person name="Hussain F."/>
            <person name="Li L."/>
            <person name="Liu Y.H."/>
            <person name="Fang B.Z."/>
            <person name="Ahmed I."/>
            <person name="Li W.J."/>
        </authorList>
    </citation>
    <scope>NUCLEOTIDE SEQUENCE [LARGE SCALE GENOMIC DNA]</scope>
    <source>
        <strain evidence="1 2">NCCP-691</strain>
    </source>
</reference>